<reference evidence="3" key="1">
    <citation type="submission" date="2016-11" db="UniProtKB">
        <authorList>
            <consortium name="WormBaseParasite"/>
        </authorList>
    </citation>
    <scope>IDENTIFICATION</scope>
</reference>
<sequence>MTEKKNRNENFALAYVRPPDSRSIGPRQCAPPRVRSGLRTLRFRYTTVGRSDLDLDSTSTRSSKPLEATRSPEPSASCRGNMQRSRAFISANATSTGHAHRPRKGLAARHYSEWFEVATPFFDNWESASTDSQLPNNGRHFHPNCPPYRVSLISSPIRYLFIIQHTNFDCRNKNDGVYEEGKCLPYFVHCVDEVALRSKCLRRLVFLKNRCVWPGTCKNPPPPTPRTPPKYSDPFRNLPPPECSNPTAYQRLLFIPFLCDRHTIDTENLHQEDQHATRAKLQEEQLAM</sequence>
<dbReference type="AlphaFoldDB" id="A0A1I8AQG5"/>
<organism evidence="2 3">
    <name type="scientific">Steinernema glaseri</name>
    <dbReference type="NCBI Taxonomy" id="37863"/>
    <lineage>
        <taxon>Eukaryota</taxon>
        <taxon>Metazoa</taxon>
        <taxon>Ecdysozoa</taxon>
        <taxon>Nematoda</taxon>
        <taxon>Chromadorea</taxon>
        <taxon>Rhabditida</taxon>
        <taxon>Tylenchina</taxon>
        <taxon>Panagrolaimomorpha</taxon>
        <taxon>Strongyloidoidea</taxon>
        <taxon>Steinernematidae</taxon>
        <taxon>Steinernema</taxon>
    </lineage>
</organism>
<evidence type="ECO:0000313" key="3">
    <source>
        <dbReference type="WBParaSite" id="L893_g8116.t1"/>
    </source>
</evidence>
<evidence type="ECO:0000313" key="2">
    <source>
        <dbReference type="Proteomes" id="UP000095287"/>
    </source>
</evidence>
<keyword evidence="2" id="KW-1185">Reference proteome</keyword>
<accession>A0A1I8AQG5</accession>
<dbReference type="WBParaSite" id="L893_g8116.t1">
    <property type="protein sequence ID" value="L893_g8116.t1"/>
    <property type="gene ID" value="L893_g8116"/>
</dbReference>
<proteinExistence type="predicted"/>
<protein>
    <submittedName>
        <fullName evidence="3">Chitin-binding type-2 domain-containing protein</fullName>
    </submittedName>
</protein>
<feature type="region of interest" description="Disordered" evidence="1">
    <location>
        <begin position="52"/>
        <end position="82"/>
    </location>
</feature>
<dbReference type="Proteomes" id="UP000095287">
    <property type="component" value="Unplaced"/>
</dbReference>
<name>A0A1I8AQG5_9BILA</name>
<evidence type="ECO:0000256" key="1">
    <source>
        <dbReference type="SAM" id="MobiDB-lite"/>
    </source>
</evidence>
<feature type="compositionally biased region" description="Polar residues" evidence="1">
    <location>
        <begin position="72"/>
        <end position="82"/>
    </location>
</feature>